<evidence type="ECO:0000313" key="5">
    <source>
        <dbReference type="EMBL" id="AMJ73359.1"/>
    </source>
</evidence>
<feature type="active site" description="Charge relay system" evidence="2">
    <location>
        <position position="169"/>
    </location>
</feature>
<evidence type="ECO:0000313" key="7">
    <source>
        <dbReference type="Proteomes" id="UP000056750"/>
    </source>
</evidence>
<reference evidence="5 7" key="1">
    <citation type="submission" date="2015-12" db="EMBL/GenBank/DDBJ databases">
        <title>Intraspecies pangenome expansion in the marine bacterium Alteromonas.</title>
        <authorList>
            <person name="Lopez-Perez M."/>
            <person name="Rodriguez-Valera F."/>
        </authorList>
    </citation>
    <scope>NUCLEOTIDE SEQUENCE [LARGE SCALE GENOMIC DNA]</scope>
    <source>
        <strain evidence="5 7">LMG 21861</strain>
    </source>
</reference>
<keyword evidence="1" id="KW-0472">Membrane</keyword>
<feature type="chain" id="PRO_5043970123" description="Lipid A deacylase" evidence="4">
    <location>
        <begin position="25"/>
        <end position="193"/>
    </location>
</feature>
<dbReference type="GeneID" id="83256981"/>
<dbReference type="Gene3D" id="2.40.160.20">
    <property type="match status" value="1"/>
</dbReference>
<keyword evidence="1 6" id="KW-0378">Hydrolase</keyword>
<gene>
    <name evidence="5" type="ORF">AVL57_04825</name>
    <name evidence="6" type="ORF">Q4527_03500</name>
</gene>
<dbReference type="GO" id="GO:0050528">
    <property type="term" value="F:acyloxyacyl hydrolase activity"/>
    <property type="evidence" value="ECO:0007669"/>
    <property type="project" value="UniProtKB-EC"/>
</dbReference>
<keyword evidence="7" id="KW-1185">Reference proteome</keyword>
<feature type="active site" description="Charge relay system" evidence="2">
    <location>
        <position position="171"/>
    </location>
</feature>
<proteinExistence type="inferred from homology"/>
<reference evidence="6" key="2">
    <citation type="submission" date="2023-07" db="EMBL/GenBank/DDBJ databases">
        <title>Genome content predicts the carbon catabolic preferences of heterotrophic bacteria.</title>
        <authorList>
            <person name="Gralka M."/>
        </authorList>
    </citation>
    <scope>NUCLEOTIDE SEQUENCE</scope>
    <source>
        <strain evidence="6">F2M12</strain>
    </source>
</reference>
<evidence type="ECO:0000256" key="1">
    <source>
        <dbReference type="PIRNR" id="PIRNR029681"/>
    </source>
</evidence>
<dbReference type="EMBL" id="JAUOQI010000002">
    <property type="protein sequence ID" value="MDO6576436.1"/>
    <property type="molecule type" value="Genomic_DNA"/>
</dbReference>
<dbReference type="GO" id="GO:0009279">
    <property type="term" value="C:cell outer membrane"/>
    <property type="evidence" value="ECO:0007669"/>
    <property type="project" value="UniProtKB-SubCell"/>
</dbReference>
<dbReference type="PIRSF" id="PIRSF029681">
    <property type="entry name" value="PagL"/>
    <property type="match status" value="1"/>
</dbReference>
<comment type="catalytic activity">
    <reaction evidence="1">
        <text>a 3-(acyloxy)acyl derivative of bacterial toxin + H2O = a 3-hydroxyacyl derivative of bacterial toxin + a fatty acid + H(+)</text>
        <dbReference type="Rhea" id="RHEA:12032"/>
        <dbReference type="ChEBI" id="CHEBI:15377"/>
        <dbReference type="ChEBI" id="CHEBI:15378"/>
        <dbReference type="ChEBI" id="CHEBI:28868"/>
        <dbReference type="ChEBI" id="CHEBI:136853"/>
        <dbReference type="ChEBI" id="CHEBI:140675"/>
        <dbReference type="EC" id="3.1.1.77"/>
    </reaction>
</comment>
<keyword evidence="4" id="KW-0732">Signal</keyword>
<evidence type="ECO:0000256" key="4">
    <source>
        <dbReference type="SAM" id="SignalP"/>
    </source>
</evidence>
<comment type="subcellular location">
    <subcellularLocation>
        <location evidence="1">Cell outer membrane</location>
        <topology evidence="1">Multi-pass membrane protein</topology>
    </subcellularLocation>
</comment>
<dbReference type="EMBL" id="CP013926">
    <property type="protein sequence ID" value="AMJ73359.1"/>
    <property type="molecule type" value="Genomic_DNA"/>
</dbReference>
<comment type="function">
    <text evidence="1">Has lipid A 3-O-deacylase activity. Hydrolyzes the ester bond at the 3 position of lipid A, a bioactive component of lipopolysaccharide (LPS), thereby releasing the primary fatty acyl moiety.</text>
</comment>
<feature type="site" description="Critical for activity" evidence="3">
    <location>
        <position position="172"/>
    </location>
</feature>
<dbReference type="Pfam" id="PF09411">
    <property type="entry name" value="PagL"/>
    <property type="match status" value="1"/>
</dbReference>
<evidence type="ECO:0000256" key="3">
    <source>
        <dbReference type="PIRSR" id="PIRSR029681-2"/>
    </source>
</evidence>
<feature type="signal peptide" evidence="4">
    <location>
        <begin position="1"/>
        <end position="24"/>
    </location>
</feature>
<protein>
    <recommendedName>
        <fullName evidence="1">Lipid A deacylase</fullName>
        <ecNumber evidence="1">3.1.1.77</ecNumber>
    </recommendedName>
    <alternativeName>
        <fullName evidence="1">LPS 3-O-deacylase</fullName>
    </alternativeName>
    <alternativeName>
        <fullName evidence="1">Outer membrane enzyme</fullName>
    </alternativeName>
</protein>
<name>A0AAW7Z1I1_9ALTE</name>
<dbReference type="InterPro" id="IPR018550">
    <property type="entry name" value="Lipid-A_deacylase-rel"/>
</dbReference>
<dbReference type="AlphaFoldDB" id="A0AAW7Z1I1"/>
<keyword evidence="1" id="KW-0998">Cell outer membrane</keyword>
<evidence type="ECO:0000313" key="8">
    <source>
        <dbReference type="Proteomes" id="UP001170717"/>
    </source>
</evidence>
<dbReference type="KEGG" id="asq:AVL57_04825"/>
<organism evidence="6 8">
    <name type="scientific">Alteromonas stellipolaris</name>
    <dbReference type="NCBI Taxonomy" id="233316"/>
    <lineage>
        <taxon>Bacteria</taxon>
        <taxon>Pseudomonadati</taxon>
        <taxon>Pseudomonadota</taxon>
        <taxon>Gammaproteobacteria</taxon>
        <taxon>Alteromonadales</taxon>
        <taxon>Alteromonadaceae</taxon>
        <taxon>Alteromonas/Salinimonas group</taxon>
        <taxon>Alteromonas</taxon>
    </lineage>
</organism>
<dbReference type="EC" id="3.1.1.77" evidence="1"/>
<comment type="similarity">
    <text evidence="1">Belongs to the PagL family.</text>
</comment>
<dbReference type="RefSeq" id="WP_057793834.1">
    <property type="nucleotide sequence ID" value="NZ_CANLMS010000002.1"/>
</dbReference>
<accession>A0AAW7Z1I1</accession>
<evidence type="ECO:0000313" key="6">
    <source>
        <dbReference type="EMBL" id="MDO6576436.1"/>
    </source>
</evidence>
<dbReference type="Proteomes" id="UP001170717">
    <property type="component" value="Unassembled WGS sequence"/>
</dbReference>
<feature type="active site" description="Charge relay system" evidence="2">
    <location>
        <position position="183"/>
    </location>
</feature>
<sequence>MTNTHIFTLAALLTLLLTPFSANSSESQSPSLWPAPTQSAHGYAIDFIRGEGAVNGIKLAYQYNIDQPLNVSWPMTLTMETSANFWEYGDDNQYDSNIVLALSPILRFPLTTMFNKPIDLELGIGVSLLDDTQFAGKDVSTHYQFEDRIGFSTTFGQYQEYRVSLRYFHYSNAGFKKPNPGLDFISLSFSQRL</sequence>
<comment type="subunit">
    <text evidence="1">Homodimer.</text>
</comment>
<evidence type="ECO:0000256" key="2">
    <source>
        <dbReference type="PIRSR" id="PIRSR029681-1"/>
    </source>
</evidence>
<dbReference type="Proteomes" id="UP000056750">
    <property type="component" value="Chromosome"/>
</dbReference>